<feature type="binding site" evidence="7">
    <location>
        <position position="298"/>
    </location>
    <ligand>
        <name>Mg(2+)</name>
        <dbReference type="ChEBI" id="CHEBI:18420"/>
    </ligand>
</feature>
<feature type="binding site" evidence="7">
    <location>
        <position position="376"/>
    </location>
    <ligand>
        <name>N(1)-(5-phospho-beta-D-ribosyl)glycinamide</name>
        <dbReference type="ChEBI" id="CHEBI:143788"/>
    </ligand>
</feature>
<comment type="catalytic activity">
    <reaction evidence="7">
        <text>N(1)-(5-phospho-beta-D-ribosyl)glycinamide + formate + ATP = N(2)-formyl-N(1)-(5-phospho-beta-D-ribosyl)glycinamide + ADP + phosphate + H(+)</text>
        <dbReference type="Rhea" id="RHEA:24829"/>
        <dbReference type="ChEBI" id="CHEBI:15378"/>
        <dbReference type="ChEBI" id="CHEBI:15740"/>
        <dbReference type="ChEBI" id="CHEBI:30616"/>
        <dbReference type="ChEBI" id="CHEBI:43474"/>
        <dbReference type="ChEBI" id="CHEBI:143788"/>
        <dbReference type="ChEBI" id="CHEBI:147286"/>
        <dbReference type="ChEBI" id="CHEBI:456216"/>
        <dbReference type="EC" id="6.3.1.21"/>
    </reaction>
</comment>
<dbReference type="EMBL" id="BMMZ01000001">
    <property type="protein sequence ID" value="GGL49499.1"/>
    <property type="molecule type" value="Genomic_DNA"/>
</dbReference>
<dbReference type="Proteomes" id="UP000613840">
    <property type="component" value="Unassembled WGS sequence"/>
</dbReference>
<dbReference type="Gene3D" id="3.30.1490.20">
    <property type="entry name" value="ATP-grasp fold, A domain"/>
    <property type="match status" value="1"/>
</dbReference>
<evidence type="ECO:0000256" key="1">
    <source>
        <dbReference type="ARBA" id="ARBA00022598"/>
    </source>
</evidence>
<dbReference type="GO" id="GO:0004644">
    <property type="term" value="F:phosphoribosylglycinamide formyltransferase activity"/>
    <property type="evidence" value="ECO:0007669"/>
    <property type="project" value="InterPro"/>
</dbReference>
<feature type="binding site" evidence="7">
    <location>
        <position position="165"/>
    </location>
    <ligand>
        <name>ATP</name>
        <dbReference type="ChEBI" id="CHEBI:30616"/>
    </ligand>
</feature>
<feature type="binding site" evidence="7">
    <location>
        <position position="218"/>
    </location>
    <ligand>
        <name>ATP</name>
        <dbReference type="ChEBI" id="CHEBI:30616"/>
    </ligand>
</feature>
<evidence type="ECO:0000256" key="7">
    <source>
        <dbReference type="HAMAP-Rule" id="MF_01643"/>
    </source>
</evidence>
<dbReference type="PANTHER" id="PTHR43055:SF1">
    <property type="entry name" value="FORMATE-DEPENDENT PHOSPHORIBOSYLGLYCINAMIDE FORMYLTRANSFERASE"/>
    <property type="match status" value="1"/>
</dbReference>
<dbReference type="RefSeq" id="WP_188893528.1">
    <property type="nucleotide sequence ID" value="NZ_BMMZ01000001.1"/>
</dbReference>
<dbReference type="Gene3D" id="3.30.470.20">
    <property type="entry name" value="ATP-grasp fold, B domain"/>
    <property type="match status" value="1"/>
</dbReference>
<feature type="binding site" evidence="7">
    <location>
        <begin position="210"/>
        <end position="213"/>
    </location>
    <ligand>
        <name>ATP</name>
        <dbReference type="ChEBI" id="CHEBI:30616"/>
    </ligand>
</feature>
<dbReference type="InterPro" id="IPR048740">
    <property type="entry name" value="PurT_C"/>
</dbReference>
<dbReference type="SUPFAM" id="SSF56059">
    <property type="entry name" value="Glutathione synthetase ATP-binding domain-like"/>
    <property type="match status" value="1"/>
</dbReference>
<dbReference type="PANTHER" id="PTHR43055">
    <property type="entry name" value="FORMATE-DEPENDENT PHOSPHORIBOSYLGLYCINAMIDE FORMYLTRANSFERASE"/>
    <property type="match status" value="1"/>
</dbReference>
<evidence type="ECO:0000313" key="9">
    <source>
        <dbReference type="EMBL" id="GGL49499.1"/>
    </source>
</evidence>
<dbReference type="GO" id="GO:0000287">
    <property type="term" value="F:magnesium ion binding"/>
    <property type="evidence" value="ECO:0007669"/>
    <property type="project" value="InterPro"/>
</dbReference>
<dbReference type="HAMAP" id="MF_01643">
    <property type="entry name" value="PurT"/>
    <property type="match status" value="1"/>
</dbReference>
<dbReference type="Pfam" id="PF21244">
    <property type="entry name" value="PurT_C"/>
    <property type="match status" value="1"/>
</dbReference>
<dbReference type="InterPro" id="IPR005862">
    <property type="entry name" value="PurT"/>
</dbReference>
<evidence type="ECO:0000256" key="5">
    <source>
        <dbReference type="ARBA" id="ARBA00022840"/>
    </source>
</evidence>
<dbReference type="PROSITE" id="PS50975">
    <property type="entry name" value="ATP_GRASP"/>
    <property type="match status" value="1"/>
</dbReference>
<dbReference type="InterPro" id="IPR011054">
    <property type="entry name" value="Rudment_hybrid_motif"/>
</dbReference>
<dbReference type="GO" id="GO:0043815">
    <property type="term" value="F:phosphoribosylglycinamide formyltransferase 2 activity"/>
    <property type="evidence" value="ECO:0007669"/>
    <property type="project" value="UniProtKB-UniRule"/>
</dbReference>
<proteinExistence type="inferred from homology"/>
<protein>
    <recommendedName>
        <fullName evidence="7">Formate-dependent phosphoribosylglycinamide formyltransferase</fullName>
        <ecNumber evidence="7">6.3.1.21</ecNumber>
    </recommendedName>
    <alternativeName>
        <fullName evidence="7">5'-phosphoribosylglycinamide transformylase 2</fullName>
    </alternativeName>
    <alternativeName>
        <fullName evidence="7">Formate-dependent GAR transformylase</fullName>
    </alternativeName>
    <alternativeName>
        <fullName evidence="7">GAR transformylase 2</fullName>
        <shortName evidence="7">GART 2</shortName>
    </alternativeName>
    <alternativeName>
        <fullName evidence="7">Non-folate glycinamide ribonucleotide transformylase</fullName>
    </alternativeName>
    <alternativeName>
        <fullName evidence="7">Phosphoribosylglycinamide formyltransferase 2</fullName>
    </alternativeName>
</protein>
<keyword evidence="2 7" id="KW-0479">Metal-binding</keyword>
<reference evidence="9" key="2">
    <citation type="submission" date="2020-09" db="EMBL/GenBank/DDBJ databases">
        <authorList>
            <person name="Sun Q."/>
            <person name="Zhou Y."/>
        </authorList>
    </citation>
    <scope>NUCLEOTIDE SEQUENCE</scope>
    <source>
        <strain evidence="9">CGMCC 4.7306</strain>
    </source>
</reference>
<comment type="pathway">
    <text evidence="7">Purine metabolism; IMP biosynthesis via de novo pathway; N(2)-formyl-N(1)-(5-phospho-D-ribosyl)glycinamide from N(1)-(5-phospho-D-ribosyl)glycinamide (formate route): step 1/1.</text>
</comment>
<dbReference type="InterPro" id="IPR016185">
    <property type="entry name" value="PreATP-grasp_dom_sf"/>
</dbReference>
<dbReference type="InterPro" id="IPR013815">
    <property type="entry name" value="ATP_grasp_subdomain_1"/>
</dbReference>
<feature type="binding site" evidence="7">
    <location>
        <begin position="383"/>
        <end position="384"/>
    </location>
    <ligand>
        <name>N(1)-(5-phospho-beta-D-ribosyl)glycinamide</name>
        <dbReference type="ChEBI" id="CHEBI:143788"/>
    </ligand>
</feature>
<keyword evidence="5 7" id="KW-0067">ATP-binding</keyword>
<comment type="subunit">
    <text evidence="7">Homodimer.</text>
</comment>
<keyword evidence="3 7" id="KW-0547">Nucleotide-binding</keyword>
<dbReference type="InterPro" id="IPR003135">
    <property type="entry name" value="ATP-grasp_carboxylate-amine"/>
</dbReference>
<feature type="domain" description="ATP-grasp" evidence="8">
    <location>
        <begin position="129"/>
        <end position="327"/>
    </location>
</feature>
<keyword evidence="10" id="KW-1185">Reference proteome</keyword>
<dbReference type="Pfam" id="PF22660">
    <property type="entry name" value="RS_preATP-grasp-like"/>
    <property type="match status" value="1"/>
</dbReference>
<dbReference type="EC" id="6.3.1.21" evidence="7"/>
<sequence>MPDAVDGPSSFGTPLTPGAITAVLLGSGELGKEVVIELQRLGVQTLAVDRYPDAPAMQVAHRSAVIDMRDPEALRQLLITERPAVVIPEIEAIATQVLAELEQSADWPLRIVPTARATVLTMNREGIRRLAAEELGLSTSPYRFVESLDQFTEAADALGWPVVIKPVMSSSGKGQSVVKDRAGIEAAWQYAQTGGRAAADAGHAVRCIVEGFVDFEVEITQLTVRHAGGTTFLDPVFHRQVDGDYAESWQEPSGISSLPEAVQVEARDVARTITDALGGWGVFGVELFIAGDRVIFSEVSPRPHDTGLVTLVSQDLSEFAAHARAVLGLPVDTVTRFPGAAASLPIKAHGTGVATFDGIGEALATDPSVQVRLFGKPSVDGERRVGVVLARGADTAQARAVVANAAARISTRLT</sequence>
<evidence type="ECO:0000313" key="10">
    <source>
        <dbReference type="Proteomes" id="UP000613840"/>
    </source>
</evidence>
<evidence type="ECO:0000256" key="6">
    <source>
        <dbReference type="ARBA" id="ARBA00022842"/>
    </source>
</evidence>
<comment type="similarity">
    <text evidence="7">Belongs to the PurK/PurT family.</text>
</comment>
<dbReference type="NCBIfam" id="NF006766">
    <property type="entry name" value="PRK09288.1"/>
    <property type="match status" value="1"/>
</dbReference>
<gene>
    <name evidence="7 9" type="primary">purT</name>
    <name evidence="9" type="ORF">GCM10011575_04560</name>
</gene>
<dbReference type="GO" id="GO:0006189">
    <property type="term" value="P:'de novo' IMP biosynthetic process"/>
    <property type="evidence" value="ECO:0007669"/>
    <property type="project" value="UniProtKB-UniRule"/>
</dbReference>
<dbReference type="AlphaFoldDB" id="A0A917VZL0"/>
<feature type="binding site" evidence="7">
    <location>
        <position position="286"/>
    </location>
    <ligand>
        <name>Mg(2+)</name>
        <dbReference type="ChEBI" id="CHEBI:18420"/>
    </ligand>
</feature>
<evidence type="ECO:0000256" key="2">
    <source>
        <dbReference type="ARBA" id="ARBA00022723"/>
    </source>
</evidence>
<dbReference type="GO" id="GO:0005524">
    <property type="term" value="F:ATP binding"/>
    <property type="evidence" value="ECO:0007669"/>
    <property type="project" value="UniProtKB-UniRule"/>
</dbReference>
<keyword evidence="1 7" id="KW-0436">Ligase</keyword>
<feature type="binding site" evidence="7">
    <location>
        <begin position="29"/>
        <end position="30"/>
    </location>
    <ligand>
        <name>N(1)-(5-phospho-beta-D-ribosyl)glycinamide</name>
        <dbReference type="ChEBI" id="CHEBI:143788"/>
    </ligand>
</feature>
<dbReference type="Pfam" id="PF02222">
    <property type="entry name" value="ATP-grasp"/>
    <property type="match status" value="1"/>
</dbReference>
<organism evidence="9 10">
    <name type="scientific">Microlunatus endophyticus</name>
    <dbReference type="NCBI Taxonomy" id="1716077"/>
    <lineage>
        <taxon>Bacteria</taxon>
        <taxon>Bacillati</taxon>
        <taxon>Actinomycetota</taxon>
        <taxon>Actinomycetes</taxon>
        <taxon>Propionibacteriales</taxon>
        <taxon>Propionibacteriaceae</taxon>
        <taxon>Microlunatus</taxon>
    </lineage>
</organism>
<comment type="function">
    <text evidence="7">Involved in the de novo purine biosynthesis. Catalyzes the transfer of formate to 5-phospho-ribosyl-glycinamide (GAR), producing 5-phospho-ribosyl-N-formylglycinamide (FGAR). Formate is provided by PurU via hydrolysis of 10-formyl-tetrahydrofolate.</text>
</comment>
<evidence type="ECO:0000259" key="8">
    <source>
        <dbReference type="PROSITE" id="PS50975"/>
    </source>
</evidence>
<dbReference type="Gene3D" id="3.40.50.20">
    <property type="match status" value="1"/>
</dbReference>
<accession>A0A917VZL0</accession>
<dbReference type="InterPro" id="IPR011761">
    <property type="entry name" value="ATP-grasp"/>
</dbReference>
<dbReference type="SUPFAM" id="SSF52440">
    <property type="entry name" value="PreATP-grasp domain"/>
    <property type="match status" value="1"/>
</dbReference>
<dbReference type="GO" id="GO:0005829">
    <property type="term" value="C:cytosol"/>
    <property type="evidence" value="ECO:0007669"/>
    <property type="project" value="TreeGrafter"/>
</dbReference>
<feature type="binding site" evidence="7">
    <location>
        <begin position="170"/>
        <end position="175"/>
    </location>
    <ligand>
        <name>ATP</name>
        <dbReference type="ChEBI" id="CHEBI:30616"/>
    </ligand>
</feature>
<dbReference type="InterPro" id="IPR054350">
    <property type="entry name" value="PurT/PurK_preATP-grasp"/>
</dbReference>
<feature type="binding site" evidence="7">
    <location>
        <position position="305"/>
    </location>
    <ligand>
        <name>N(1)-(5-phospho-beta-D-ribosyl)glycinamide</name>
        <dbReference type="ChEBI" id="CHEBI:143788"/>
    </ligand>
</feature>
<evidence type="ECO:0000256" key="4">
    <source>
        <dbReference type="ARBA" id="ARBA00022755"/>
    </source>
</evidence>
<evidence type="ECO:0000256" key="3">
    <source>
        <dbReference type="ARBA" id="ARBA00022741"/>
    </source>
</evidence>
<reference evidence="9" key="1">
    <citation type="journal article" date="2014" name="Int. J. Syst. Evol. Microbiol.">
        <title>Complete genome sequence of Corynebacterium casei LMG S-19264T (=DSM 44701T), isolated from a smear-ripened cheese.</title>
        <authorList>
            <consortium name="US DOE Joint Genome Institute (JGI-PGF)"/>
            <person name="Walter F."/>
            <person name="Albersmeier A."/>
            <person name="Kalinowski J."/>
            <person name="Ruckert C."/>
        </authorList>
    </citation>
    <scope>NUCLEOTIDE SEQUENCE</scope>
    <source>
        <strain evidence="9">CGMCC 4.7306</strain>
    </source>
</reference>
<comment type="caution">
    <text evidence="9">The sequence shown here is derived from an EMBL/GenBank/DDBJ whole genome shotgun (WGS) entry which is preliminary data.</text>
</comment>
<name>A0A917VZL0_9ACTN</name>
<feature type="binding site" evidence="7">
    <location>
        <position position="89"/>
    </location>
    <ligand>
        <name>N(1)-(5-phospho-beta-D-ribosyl)glycinamide</name>
        <dbReference type="ChEBI" id="CHEBI:143788"/>
    </ligand>
</feature>
<keyword evidence="6 7" id="KW-0460">Magnesium</keyword>
<dbReference type="SUPFAM" id="SSF51246">
    <property type="entry name" value="Rudiment single hybrid motif"/>
    <property type="match status" value="1"/>
</dbReference>
<feature type="binding site" evidence="7">
    <location>
        <position position="124"/>
    </location>
    <ligand>
        <name>ATP</name>
        <dbReference type="ChEBI" id="CHEBI:30616"/>
    </ligand>
</feature>
<keyword evidence="4 7" id="KW-0658">Purine biosynthesis</keyword>